<accession>A0ABZ0YYS8</accession>
<feature type="domain" description="Nudix hydrolase" evidence="1">
    <location>
        <begin position="8"/>
        <end position="136"/>
    </location>
</feature>
<keyword evidence="3" id="KW-1185">Reference proteome</keyword>
<dbReference type="Gene3D" id="3.90.79.10">
    <property type="entry name" value="Nucleoside Triphosphate Pyrophosphohydrolase"/>
    <property type="match status" value="1"/>
</dbReference>
<name>A0ABZ0YYS8_9GAMM</name>
<dbReference type="Pfam" id="PF00293">
    <property type="entry name" value="NUDIX"/>
    <property type="match status" value="1"/>
</dbReference>
<organism evidence="2 3">
    <name type="scientific">Guyparkeria halophila</name>
    <dbReference type="NCBI Taxonomy" id="47960"/>
    <lineage>
        <taxon>Bacteria</taxon>
        <taxon>Pseudomonadati</taxon>
        <taxon>Pseudomonadota</taxon>
        <taxon>Gammaproteobacteria</taxon>
        <taxon>Chromatiales</taxon>
        <taxon>Thioalkalibacteraceae</taxon>
        <taxon>Guyparkeria</taxon>
    </lineage>
</organism>
<sequence>MEQSTDRPLVSLTVAGIARRDDEYLIVEERIRGQRYLNQPAGHVEPGETLIEAVIREVREETRFAFAPTDLLGLYHDNPNQGRRVLRVAIIGKIGEAPDDAPLDEGILAAHFMSRVALERSDLPHRSPFVTAAIRDFERGRRHPLDLLHSIR</sequence>
<evidence type="ECO:0000313" key="2">
    <source>
        <dbReference type="EMBL" id="WQH17352.1"/>
    </source>
</evidence>
<dbReference type="PANTHER" id="PTHR43736">
    <property type="entry name" value="ADP-RIBOSE PYROPHOSPHATASE"/>
    <property type="match status" value="1"/>
</dbReference>
<dbReference type="InterPro" id="IPR015797">
    <property type="entry name" value="NUDIX_hydrolase-like_dom_sf"/>
</dbReference>
<protein>
    <submittedName>
        <fullName evidence="2">NUDIX domain-containing protein</fullName>
    </submittedName>
</protein>
<dbReference type="EMBL" id="CP140153">
    <property type="protein sequence ID" value="WQH17352.1"/>
    <property type="molecule type" value="Genomic_DNA"/>
</dbReference>
<evidence type="ECO:0000313" key="3">
    <source>
        <dbReference type="Proteomes" id="UP001327459"/>
    </source>
</evidence>
<gene>
    <name evidence="2" type="ORF">SR882_05460</name>
</gene>
<dbReference type="Proteomes" id="UP001327459">
    <property type="component" value="Chromosome"/>
</dbReference>
<dbReference type="PANTHER" id="PTHR43736:SF1">
    <property type="entry name" value="DIHYDRONEOPTERIN TRIPHOSPHATE DIPHOSPHATASE"/>
    <property type="match status" value="1"/>
</dbReference>
<dbReference type="PROSITE" id="PS51462">
    <property type="entry name" value="NUDIX"/>
    <property type="match status" value="1"/>
</dbReference>
<proteinExistence type="predicted"/>
<evidence type="ECO:0000259" key="1">
    <source>
        <dbReference type="PROSITE" id="PS51462"/>
    </source>
</evidence>
<dbReference type="RefSeq" id="WP_322522321.1">
    <property type="nucleotide sequence ID" value="NZ_CP140153.1"/>
</dbReference>
<reference evidence="2 3" key="1">
    <citation type="submission" date="2023-11" db="EMBL/GenBank/DDBJ databases">
        <title>MicrobeMod: A computational toolkit for identifying prokaryotic methylation and restriction-modification with nanopore sequencing.</title>
        <authorList>
            <person name="Crits-Christoph A."/>
            <person name="Kang S.C."/>
            <person name="Lee H."/>
            <person name="Ostrov N."/>
        </authorList>
    </citation>
    <scope>NUCLEOTIDE SEQUENCE [LARGE SCALE GENOMIC DNA]</scope>
    <source>
        <strain evidence="2 3">ATCC 49870</strain>
    </source>
</reference>
<dbReference type="InterPro" id="IPR000086">
    <property type="entry name" value="NUDIX_hydrolase_dom"/>
</dbReference>
<dbReference type="SUPFAM" id="SSF55811">
    <property type="entry name" value="Nudix"/>
    <property type="match status" value="1"/>
</dbReference>